<protein>
    <submittedName>
        <fullName evidence="1">SFRICE_037555</fullName>
    </submittedName>
</protein>
<evidence type="ECO:0000313" key="1">
    <source>
        <dbReference type="EMBL" id="SOQ49002.1"/>
    </source>
</evidence>
<sequence length="96" mass="11433">MNFEGENYQMTSPALRGARESVRLLLTKNRPASCFSSWSPEMSRGFRDARSFDKRLSAERLRCERLPNPRQIFEISKLEYREVPLRLHEVRIKIYI</sequence>
<accession>A0A2H1W827</accession>
<dbReference type="EMBL" id="ODYU01006807">
    <property type="protein sequence ID" value="SOQ49002.1"/>
    <property type="molecule type" value="Genomic_DNA"/>
</dbReference>
<organism evidence="1">
    <name type="scientific">Spodoptera frugiperda</name>
    <name type="common">Fall armyworm</name>
    <dbReference type="NCBI Taxonomy" id="7108"/>
    <lineage>
        <taxon>Eukaryota</taxon>
        <taxon>Metazoa</taxon>
        <taxon>Ecdysozoa</taxon>
        <taxon>Arthropoda</taxon>
        <taxon>Hexapoda</taxon>
        <taxon>Insecta</taxon>
        <taxon>Pterygota</taxon>
        <taxon>Neoptera</taxon>
        <taxon>Endopterygota</taxon>
        <taxon>Lepidoptera</taxon>
        <taxon>Glossata</taxon>
        <taxon>Ditrysia</taxon>
        <taxon>Noctuoidea</taxon>
        <taxon>Noctuidae</taxon>
        <taxon>Amphipyrinae</taxon>
        <taxon>Spodoptera</taxon>
    </lineage>
</organism>
<reference evidence="1" key="1">
    <citation type="submission" date="2016-07" db="EMBL/GenBank/DDBJ databases">
        <authorList>
            <person name="Bretaudeau A."/>
        </authorList>
    </citation>
    <scope>NUCLEOTIDE SEQUENCE</scope>
    <source>
        <strain evidence="1">Rice</strain>
        <tissue evidence="1">Whole body</tissue>
    </source>
</reference>
<proteinExistence type="predicted"/>
<dbReference type="AlphaFoldDB" id="A0A2H1W827"/>
<gene>
    <name evidence="1" type="ORF">SFRICE_037555</name>
</gene>
<name>A0A2H1W827_SPOFR</name>